<dbReference type="PANTHER" id="PTHR30026">
    <property type="entry name" value="OUTER MEMBRANE PROTEIN TOLC"/>
    <property type="match status" value="1"/>
</dbReference>
<dbReference type="PANTHER" id="PTHR30026:SF20">
    <property type="entry name" value="OUTER MEMBRANE PROTEIN TOLC"/>
    <property type="match status" value="1"/>
</dbReference>
<dbReference type="GO" id="GO:0015288">
    <property type="term" value="F:porin activity"/>
    <property type="evidence" value="ECO:0007669"/>
    <property type="project" value="TreeGrafter"/>
</dbReference>
<keyword evidence="5" id="KW-0812">Transmembrane</keyword>
<dbReference type="Gene3D" id="1.20.1600.10">
    <property type="entry name" value="Outer membrane efflux proteins (OEP)"/>
    <property type="match status" value="1"/>
</dbReference>
<keyword evidence="4" id="KW-1134">Transmembrane beta strand</keyword>
<dbReference type="GO" id="GO:0009279">
    <property type="term" value="C:cell outer membrane"/>
    <property type="evidence" value="ECO:0007669"/>
    <property type="project" value="UniProtKB-SubCell"/>
</dbReference>
<evidence type="ECO:0000256" key="7">
    <source>
        <dbReference type="ARBA" id="ARBA00023237"/>
    </source>
</evidence>
<protein>
    <submittedName>
        <fullName evidence="9">Outer membrane protein TolC</fullName>
    </submittedName>
</protein>
<dbReference type="SUPFAM" id="SSF56954">
    <property type="entry name" value="Outer membrane efflux proteins (OEP)"/>
    <property type="match status" value="1"/>
</dbReference>
<dbReference type="GO" id="GO:1990281">
    <property type="term" value="C:efflux pump complex"/>
    <property type="evidence" value="ECO:0007669"/>
    <property type="project" value="TreeGrafter"/>
</dbReference>
<dbReference type="GO" id="GO:0015562">
    <property type="term" value="F:efflux transmembrane transporter activity"/>
    <property type="evidence" value="ECO:0007669"/>
    <property type="project" value="InterPro"/>
</dbReference>
<reference evidence="10" key="1">
    <citation type="submission" date="2016-11" db="EMBL/GenBank/DDBJ databases">
        <authorList>
            <person name="Varghese N."/>
            <person name="Submissions S."/>
        </authorList>
    </citation>
    <scope>NUCLEOTIDE SEQUENCE [LARGE SCALE GENOMIC DNA]</scope>
    <source>
        <strain evidence="10">DSM 26349</strain>
    </source>
</reference>
<feature type="signal peptide" evidence="8">
    <location>
        <begin position="1"/>
        <end position="18"/>
    </location>
</feature>
<evidence type="ECO:0000256" key="5">
    <source>
        <dbReference type="ARBA" id="ARBA00022692"/>
    </source>
</evidence>
<keyword evidence="7" id="KW-0998">Cell outer membrane</keyword>
<dbReference type="InterPro" id="IPR051906">
    <property type="entry name" value="TolC-like"/>
</dbReference>
<evidence type="ECO:0000256" key="2">
    <source>
        <dbReference type="ARBA" id="ARBA00007613"/>
    </source>
</evidence>
<comment type="similarity">
    <text evidence="2">Belongs to the outer membrane factor (OMF) (TC 1.B.17) family.</text>
</comment>
<sequence length="418" mass="47543">MKKLLFILFAIAPILAFSQETLTLEACYDLAEKNYPLAKQKALLEEKLNSEIRVLEKEKLPKIDLNAQATYQSDVIEFPLTLPNTNIESPNKDQYRASIDANQLIYNGGNIAANTRLKTAELATQQQQVAVNLYTLKSRINQSYFSVLLFQEQKNLLLSKMKELETRLNEVKIGVKYGAVLPASEQVLTAEQLKLEQQISQTSFDRKKALNNLASLLSQNLDTKTILTTPEILIAPEIESNRPELELFDLQETQLETSKEVISKSNYPKIFGFAQAGYGNPGLNMLDNSFQDFYMVGLKLNWNVFDWGKTKEKKQAIDISKEIVSTEKETFVLNNEIQLKEAESDIKKYEAMLLKDIEIIELREQVLQVSTSQLQNGVITSSEYITELNNLYEAKIDQQVHKIQLSLAKANYKVIKGE</sequence>
<evidence type="ECO:0000256" key="3">
    <source>
        <dbReference type="ARBA" id="ARBA00022448"/>
    </source>
</evidence>
<dbReference type="InterPro" id="IPR003423">
    <property type="entry name" value="OMP_efflux"/>
</dbReference>
<evidence type="ECO:0000256" key="6">
    <source>
        <dbReference type="ARBA" id="ARBA00023136"/>
    </source>
</evidence>
<dbReference type="Pfam" id="PF02321">
    <property type="entry name" value="OEP"/>
    <property type="match status" value="1"/>
</dbReference>
<dbReference type="OrthoDB" id="976750at2"/>
<keyword evidence="6" id="KW-0472">Membrane</keyword>
<evidence type="ECO:0000256" key="1">
    <source>
        <dbReference type="ARBA" id="ARBA00004442"/>
    </source>
</evidence>
<gene>
    <name evidence="9" type="ORF">SAMN04487908_10621</name>
</gene>
<feature type="chain" id="PRO_5009917010" evidence="8">
    <location>
        <begin position="19"/>
        <end position="418"/>
    </location>
</feature>
<dbReference type="RefSeq" id="WP_073216144.1">
    <property type="nucleotide sequence ID" value="NZ_FNNS01000001.1"/>
</dbReference>
<comment type="subcellular location">
    <subcellularLocation>
        <location evidence="1">Cell outer membrane</location>
    </subcellularLocation>
</comment>
<name>A0A1M6EAN8_9FLAO</name>
<keyword evidence="3" id="KW-0813">Transport</keyword>
<keyword evidence="10" id="KW-1185">Reference proteome</keyword>
<proteinExistence type="inferred from homology"/>
<dbReference type="STRING" id="797419.SAMN05216556_10192"/>
<dbReference type="AlphaFoldDB" id="A0A1M6EAN8"/>
<keyword evidence="8" id="KW-0732">Signal</keyword>
<dbReference type="EMBL" id="FQYV01000006">
    <property type="protein sequence ID" value="SHI82564.1"/>
    <property type="molecule type" value="Genomic_DNA"/>
</dbReference>
<evidence type="ECO:0000313" key="10">
    <source>
        <dbReference type="Proteomes" id="UP000184172"/>
    </source>
</evidence>
<accession>A0A1M6EAN8</accession>
<evidence type="ECO:0000313" key="9">
    <source>
        <dbReference type="EMBL" id="SHI82564.1"/>
    </source>
</evidence>
<evidence type="ECO:0000256" key="4">
    <source>
        <dbReference type="ARBA" id="ARBA00022452"/>
    </source>
</evidence>
<dbReference type="Proteomes" id="UP000184172">
    <property type="component" value="Unassembled WGS sequence"/>
</dbReference>
<evidence type="ECO:0000256" key="8">
    <source>
        <dbReference type="SAM" id="SignalP"/>
    </source>
</evidence>
<organism evidence="9 10">
    <name type="scientific">Aequorivita viscosa</name>
    <dbReference type="NCBI Taxonomy" id="797419"/>
    <lineage>
        <taxon>Bacteria</taxon>
        <taxon>Pseudomonadati</taxon>
        <taxon>Bacteroidota</taxon>
        <taxon>Flavobacteriia</taxon>
        <taxon>Flavobacteriales</taxon>
        <taxon>Flavobacteriaceae</taxon>
        <taxon>Aequorivita</taxon>
    </lineage>
</organism>